<evidence type="ECO:0000256" key="4">
    <source>
        <dbReference type="RuleBase" id="RU361153"/>
    </source>
</evidence>
<accession>A0ABY8IT55</accession>
<gene>
    <name evidence="6" type="ORF">PR018_23380</name>
</gene>
<dbReference type="PANTHER" id="PTHR31297">
    <property type="entry name" value="GLUCAN ENDO-1,6-BETA-GLUCOSIDASE B"/>
    <property type="match status" value="1"/>
</dbReference>
<reference evidence="6 7" key="2">
    <citation type="journal article" date="2023" name="MicrobiologyOpen">
        <title>Genomics of the tumorigenes clade of the family Rhizobiaceae and description of Rhizobium rhododendri sp. nov.</title>
        <authorList>
            <person name="Kuzmanovic N."/>
            <person name="diCenzo G.C."/>
            <person name="Bunk B."/>
            <person name="Sproeer C."/>
            <person name="Fruehling A."/>
            <person name="Neumann-Schaal M."/>
            <person name="Overmann J."/>
            <person name="Smalla K."/>
        </authorList>
    </citation>
    <scope>NUCLEOTIDE SEQUENCE [LARGE SCALE GENOMIC DNA]</scope>
    <source>
        <strain evidence="7">rho-6.2</strain>
        <plasmid evidence="6 7">unnamed1</plasmid>
    </source>
</reference>
<evidence type="ECO:0000256" key="2">
    <source>
        <dbReference type="ARBA" id="ARBA00022801"/>
    </source>
</evidence>
<evidence type="ECO:0000256" key="3">
    <source>
        <dbReference type="ARBA" id="ARBA00023295"/>
    </source>
</evidence>
<dbReference type="Proteomes" id="UP000318939">
    <property type="component" value="Plasmid unnamed1"/>
</dbReference>
<feature type="domain" description="Glycoside hydrolase family 5" evidence="5">
    <location>
        <begin position="34"/>
        <end position="339"/>
    </location>
</feature>
<comment type="similarity">
    <text evidence="4">Belongs to the glycosyl hydrolase 5 (cellulase A) family.</text>
</comment>
<evidence type="ECO:0000259" key="5">
    <source>
        <dbReference type="Pfam" id="PF00150"/>
    </source>
</evidence>
<keyword evidence="1" id="KW-0732">Signal</keyword>
<protein>
    <submittedName>
        <fullName evidence="6">Cellulase family glycosylhydrolase</fullName>
    </submittedName>
</protein>
<evidence type="ECO:0000313" key="7">
    <source>
        <dbReference type="Proteomes" id="UP000318939"/>
    </source>
</evidence>
<dbReference type="Pfam" id="PF00150">
    <property type="entry name" value="Cellulase"/>
    <property type="match status" value="1"/>
</dbReference>
<proteinExistence type="inferred from homology"/>
<sequence>MLGGLTAAALAPGSIGAARSAVSVNRLTHFKRGFNLPGVADTSADQARLPSANVLAALKKLGFEAVRLPVDPGQLLKSGADRRAFLRGLETAFAVIEASGLRIMIDMHPSGTISDVLKSDYRSGGKLVDSAWRELLPLAAMSNPESTLIEVLNEPQLPASQWPELRQKLIDAIRSKLSSHTLIWSSANYQTIEETVGDTGPDDENAIAAVHFYYPMIFTHQGETWTNDGLSKIRNFPFPSTKGMSSIDQLRSAMEREGQADVVEMIDRETSVTWDRSRIIDEFSKLKEWSRKTGWPVIINEFGVLRWSAPPNDRALWLQTVRSVAEANDFGWTHWDMDQAFGFMSDRRDAKSIDMQIVKALTGGRR</sequence>
<keyword evidence="6" id="KW-0614">Plasmid</keyword>
<dbReference type="PANTHER" id="PTHR31297:SF17">
    <property type="entry name" value="ENDOGLUCANASE"/>
    <property type="match status" value="1"/>
</dbReference>
<keyword evidence="7" id="KW-1185">Reference proteome</keyword>
<geneLocation type="plasmid" evidence="6 7">
    <name>unnamed1</name>
</geneLocation>
<dbReference type="InterPro" id="IPR050386">
    <property type="entry name" value="Glycosyl_hydrolase_5"/>
</dbReference>
<dbReference type="InterPro" id="IPR001547">
    <property type="entry name" value="Glyco_hydro_5"/>
</dbReference>
<keyword evidence="2 4" id="KW-0378">Hydrolase</keyword>
<evidence type="ECO:0000256" key="1">
    <source>
        <dbReference type="ARBA" id="ARBA00022729"/>
    </source>
</evidence>
<evidence type="ECO:0000313" key="6">
    <source>
        <dbReference type="EMBL" id="WFS26059.1"/>
    </source>
</evidence>
<organism evidence="6 7">
    <name type="scientific">Rhizobium rhododendri</name>
    <dbReference type="NCBI Taxonomy" id="2506430"/>
    <lineage>
        <taxon>Bacteria</taxon>
        <taxon>Pseudomonadati</taxon>
        <taxon>Pseudomonadota</taxon>
        <taxon>Alphaproteobacteria</taxon>
        <taxon>Hyphomicrobiales</taxon>
        <taxon>Rhizobiaceae</taxon>
        <taxon>Rhizobium/Agrobacterium group</taxon>
        <taxon>Rhizobium</taxon>
    </lineage>
</organism>
<dbReference type="SUPFAM" id="SSF51445">
    <property type="entry name" value="(Trans)glycosidases"/>
    <property type="match status" value="1"/>
</dbReference>
<reference evidence="6 7" key="1">
    <citation type="journal article" date="2019" name="Phytopathology">
        <title>A Novel Group of Rhizobium tumorigenes-Like Agrobacteria Associated with Crown Gall Disease of Rhododendron and Blueberry.</title>
        <authorList>
            <person name="Kuzmanovic N."/>
            <person name="Behrens P."/>
            <person name="Idczak E."/>
            <person name="Wagner S."/>
            <person name="Gotz M."/>
            <person name="Sproer C."/>
            <person name="Bunk B."/>
            <person name="Overmann J."/>
            <person name="Smalla K."/>
        </authorList>
    </citation>
    <scope>NUCLEOTIDE SEQUENCE [LARGE SCALE GENOMIC DNA]</scope>
    <source>
        <strain evidence="7">rho-6.2</strain>
    </source>
</reference>
<dbReference type="InterPro" id="IPR017853">
    <property type="entry name" value="GH"/>
</dbReference>
<name>A0ABY8IT55_9HYPH</name>
<keyword evidence="3 4" id="KW-0326">Glycosidase</keyword>
<dbReference type="EMBL" id="CP117268">
    <property type="protein sequence ID" value="WFS26059.1"/>
    <property type="molecule type" value="Genomic_DNA"/>
</dbReference>
<dbReference type="Gene3D" id="3.20.20.80">
    <property type="entry name" value="Glycosidases"/>
    <property type="match status" value="1"/>
</dbReference>